<feature type="compositionally biased region" description="Basic and acidic residues" evidence="2">
    <location>
        <begin position="104"/>
        <end position="113"/>
    </location>
</feature>
<feature type="domain" description="Soluble ligand binding" evidence="6">
    <location>
        <begin position="243"/>
        <end position="287"/>
    </location>
</feature>
<organism evidence="7 8">
    <name type="scientific">Salmonirosea aquatica</name>
    <dbReference type="NCBI Taxonomy" id="2654236"/>
    <lineage>
        <taxon>Bacteria</taxon>
        <taxon>Pseudomonadati</taxon>
        <taxon>Bacteroidota</taxon>
        <taxon>Cytophagia</taxon>
        <taxon>Cytophagales</taxon>
        <taxon>Spirosomataceae</taxon>
        <taxon>Salmonirosea</taxon>
    </lineage>
</organism>
<dbReference type="InterPro" id="IPR049712">
    <property type="entry name" value="Poly_export"/>
</dbReference>
<sequence>MILNSPAIYQKNLLLALVVFCIALSPVFSQVTTPAPTGAPSTSGTGASTTSRPGNASSQSNTNTPTNPNAPQTSANTPQTTANAQTDVNPQDAKSQAEAALKAADQEKTENEKNAASVVDQKKQELRDKIFGFDVFANKQYEPISGKSIATPSDYTIGPGDALTLYINGYAELPTQDLIVNRDGFISLIRVGNVNVGGKSIEEAQKILLSRYSKYIPSLLGSGGNSAPTKLTLTLSQTREVNVFVTGEVINPGSYSLTSLSSAFDALYQSGGPNEIGTFREVKVIRNNKVVSTFDIYPFLTSGTLEGAIRVQDNDRITVGYYKKRVELIGNVKRPGLYEPKEGEVLSDIIGYAGGFTDIAYRGQVKVYRITPRERRILDVYSDQFDKFVLETGDEIEVETVLDRFENIVTIEGAVMRPGEYSIDNNPSLKVLIEHAQGLREDAFTGRIYVSRTRADQSVENIPLNLADIINGTAEDLLLTRLDKVTIPSRFDLAEQSSVHIQGEVNNPKIGDNGGNFAYMTNMTLEDVILMAGGFKESAKASQVEVVRRVRNSDPQASDASISQTFRFDVNRDLSLNGKDSGFPLMPFDEIIVRKSPNYQEQQFITLDGEFLNPGEYGIESKNEKITDLIDRSGGLTNLAYVKGATLIRRTPVSDFETQQTATALNQIQNDLKKGAVTTNAEAGVRQEYINIRLDKILKNPNSNDNIIVQQGDILRVPKRLETVQVKGELLYPTTVKYDESMSFLDFISQSGGFTRQSLKRSSFVKYPNGSVDRTRKFLVFNVYPKVEPGSEIYVPSKVGNELTTQQILQQGISITSTLFTLILSVLAFRTIR</sequence>
<comment type="caution">
    <text evidence="7">The sequence shown here is derived from an EMBL/GenBank/DDBJ whole genome shotgun (WGS) entry which is preliminary data.</text>
</comment>
<feature type="domain" description="Soluble ligand binding" evidence="6">
    <location>
        <begin position="724"/>
        <end position="759"/>
    </location>
</feature>
<dbReference type="GO" id="GO:0015159">
    <property type="term" value="F:polysaccharide transmembrane transporter activity"/>
    <property type="evidence" value="ECO:0007669"/>
    <property type="project" value="InterPro"/>
</dbReference>
<feature type="domain" description="Soluble ligand binding" evidence="6">
    <location>
        <begin position="499"/>
        <end position="553"/>
    </location>
</feature>
<dbReference type="Pfam" id="PF10531">
    <property type="entry name" value="SLBB"/>
    <property type="match status" value="5"/>
</dbReference>
<dbReference type="Gene3D" id="3.10.560.10">
    <property type="entry name" value="Outer membrane lipoprotein wza domain like"/>
    <property type="match status" value="6"/>
</dbReference>
<keyword evidence="3" id="KW-0812">Transmembrane</keyword>
<feature type="chain" id="PRO_5028833282" evidence="4">
    <location>
        <begin position="32"/>
        <end position="833"/>
    </location>
</feature>
<evidence type="ECO:0000256" key="4">
    <source>
        <dbReference type="SAM" id="SignalP"/>
    </source>
</evidence>
<keyword evidence="1 4" id="KW-0732">Signal</keyword>
<evidence type="ECO:0000256" key="3">
    <source>
        <dbReference type="SAM" id="Phobius"/>
    </source>
</evidence>
<dbReference type="AlphaFoldDB" id="A0A7C9FZJ4"/>
<evidence type="ECO:0000313" key="7">
    <source>
        <dbReference type="EMBL" id="MPR36773.1"/>
    </source>
</evidence>
<feature type="compositionally biased region" description="Low complexity" evidence="2">
    <location>
        <begin position="32"/>
        <end position="103"/>
    </location>
</feature>
<keyword evidence="3" id="KW-0472">Membrane</keyword>
<dbReference type="PANTHER" id="PTHR33619:SF3">
    <property type="entry name" value="POLYSACCHARIDE EXPORT PROTEIN GFCE-RELATED"/>
    <property type="match status" value="1"/>
</dbReference>
<evidence type="ECO:0000259" key="5">
    <source>
        <dbReference type="Pfam" id="PF02563"/>
    </source>
</evidence>
<feature type="region of interest" description="Disordered" evidence="2">
    <location>
        <begin position="31"/>
        <end position="120"/>
    </location>
</feature>
<feature type="domain" description="Polysaccharide export protein N-terminal" evidence="5">
    <location>
        <begin position="151"/>
        <end position="216"/>
    </location>
</feature>
<name>A0A7C9FZJ4_9BACT</name>
<dbReference type="RefSeq" id="WP_152764974.1">
    <property type="nucleotide sequence ID" value="NZ_WHLY01000002.1"/>
</dbReference>
<keyword evidence="3" id="KW-1133">Transmembrane helix</keyword>
<evidence type="ECO:0000256" key="1">
    <source>
        <dbReference type="ARBA" id="ARBA00022729"/>
    </source>
</evidence>
<dbReference type="InterPro" id="IPR003715">
    <property type="entry name" value="Poly_export_N"/>
</dbReference>
<gene>
    <name evidence="7" type="ORF">GBK04_26450</name>
</gene>
<dbReference type="PANTHER" id="PTHR33619">
    <property type="entry name" value="POLYSACCHARIDE EXPORT PROTEIN GFCE-RELATED"/>
    <property type="match status" value="1"/>
</dbReference>
<reference evidence="7 8" key="1">
    <citation type="submission" date="2019-10" db="EMBL/GenBank/DDBJ databases">
        <title>Draft Genome Sequence of Cytophagaceae sp. SJW1-29.</title>
        <authorList>
            <person name="Choi A."/>
        </authorList>
    </citation>
    <scope>NUCLEOTIDE SEQUENCE [LARGE SCALE GENOMIC DNA]</scope>
    <source>
        <strain evidence="7 8">SJW1-29</strain>
    </source>
</reference>
<dbReference type="InterPro" id="IPR019554">
    <property type="entry name" value="Soluble_ligand-bd"/>
</dbReference>
<feature type="domain" description="Soluble ligand binding" evidence="6">
    <location>
        <begin position="326"/>
        <end position="372"/>
    </location>
</feature>
<feature type="signal peptide" evidence="4">
    <location>
        <begin position="1"/>
        <end position="31"/>
    </location>
</feature>
<evidence type="ECO:0000256" key="2">
    <source>
        <dbReference type="SAM" id="MobiDB-lite"/>
    </source>
</evidence>
<feature type="transmembrane region" description="Helical" evidence="3">
    <location>
        <begin position="808"/>
        <end position="829"/>
    </location>
</feature>
<accession>A0A7C9FZJ4</accession>
<protein>
    <submittedName>
        <fullName evidence="7">Polysaccharide export protein</fullName>
    </submittedName>
</protein>
<dbReference type="Gene3D" id="3.30.1950.10">
    <property type="entry name" value="wza like domain"/>
    <property type="match status" value="1"/>
</dbReference>
<dbReference type="Proteomes" id="UP000479293">
    <property type="component" value="Unassembled WGS sequence"/>
</dbReference>
<dbReference type="Pfam" id="PF02563">
    <property type="entry name" value="Poly_export"/>
    <property type="match status" value="1"/>
</dbReference>
<evidence type="ECO:0000313" key="8">
    <source>
        <dbReference type="Proteomes" id="UP000479293"/>
    </source>
</evidence>
<dbReference type="EMBL" id="WHLY01000002">
    <property type="protein sequence ID" value="MPR36773.1"/>
    <property type="molecule type" value="Genomic_DNA"/>
</dbReference>
<evidence type="ECO:0000259" key="6">
    <source>
        <dbReference type="Pfam" id="PF10531"/>
    </source>
</evidence>
<proteinExistence type="predicted"/>
<keyword evidence="8" id="KW-1185">Reference proteome</keyword>
<feature type="domain" description="Soluble ligand binding" evidence="6">
    <location>
        <begin position="408"/>
        <end position="460"/>
    </location>
</feature>